<dbReference type="SMART" id="SM00448">
    <property type="entry name" value="REC"/>
    <property type="match status" value="1"/>
</dbReference>
<protein>
    <recommendedName>
        <fullName evidence="8">Response regulatory domain-containing protein</fullName>
    </recommendedName>
</protein>
<dbReference type="GO" id="GO:0006355">
    <property type="term" value="P:regulation of DNA-templated transcription"/>
    <property type="evidence" value="ECO:0007669"/>
    <property type="project" value="InterPro"/>
</dbReference>
<dbReference type="InterPro" id="IPR001867">
    <property type="entry name" value="OmpR/PhoB-type_DNA-bd"/>
</dbReference>
<evidence type="ECO:0000256" key="3">
    <source>
        <dbReference type="ARBA" id="ARBA00023125"/>
    </source>
</evidence>
<evidence type="ECO:0000256" key="2">
    <source>
        <dbReference type="ARBA" id="ARBA00023015"/>
    </source>
</evidence>
<name>A0A382M7C5_9ZZZZ</name>
<sequence>MEKKEANVIILDIMLPGMDGFQVLRKIRENLSIPVIMLTARGEVTDRIVGLELGADDYLPKPFEPRELLARIQSILRRIHSSAAIVENVHFKGLSIDKNKQEVLLDKKPVSLSTTEYEALLLFIENSSETLDREFLVENLRGISWQSYDRSVDVLVSRLRGKLGETPDKTRLIKT</sequence>
<feature type="non-terminal residue" evidence="7">
    <location>
        <position position="175"/>
    </location>
</feature>
<reference evidence="7" key="1">
    <citation type="submission" date="2018-05" db="EMBL/GenBank/DDBJ databases">
        <authorList>
            <person name="Lanie J.A."/>
            <person name="Ng W.-L."/>
            <person name="Kazmierczak K.M."/>
            <person name="Andrzejewski T.M."/>
            <person name="Davidsen T.M."/>
            <person name="Wayne K.J."/>
            <person name="Tettelin H."/>
            <person name="Glass J.I."/>
            <person name="Rusch D."/>
            <person name="Podicherti R."/>
            <person name="Tsui H.-C.T."/>
            <person name="Winkler M.E."/>
        </authorList>
    </citation>
    <scope>NUCLEOTIDE SEQUENCE</scope>
</reference>
<dbReference type="Gene3D" id="3.40.50.2300">
    <property type="match status" value="1"/>
</dbReference>
<dbReference type="InterPro" id="IPR001789">
    <property type="entry name" value="Sig_transdc_resp-reg_receiver"/>
</dbReference>
<organism evidence="7">
    <name type="scientific">marine metagenome</name>
    <dbReference type="NCBI Taxonomy" id="408172"/>
    <lineage>
        <taxon>unclassified sequences</taxon>
        <taxon>metagenomes</taxon>
        <taxon>ecological metagenomes</taxon>
    </lineage>
</organism>
<dbReference type="Gene3D" id="6.10.250.690">
    <property type="match status" value="1"/>
</dbReference>
<dbReference type="PANTHER" id="PTHR48111:SF4">
    <property type="entry name" value="DNA-BINDING DUAL TRANSCRIPTIONAL REGULATOR OMPR"/>
    <property type="match status" value="1"/>
</dbReference>
<dbReference type="Gene3D" id="1.10.10.10">
    <property type="entry name" value="Winged helix-like DNA-binding domain superfamily/Winged helix DNA-binding domain"/>
    <property type="match status" value="1"/>
</dbReference>
<dbReference type="PROSITE" id="PS50110">
    <property type="entry name" value="RESPONSE_REGULATORY"/>
    <property type="match status" value="1"/>
</dbReference>
<dbReference type="PROSITE" id="PS51755">
    <property type="entry name" value="OMPR_PHOB"/>
    <property type="match status" value="1"/>
</dbReference>
<evidence type="ECO:0000259" key="5">
    <source>
        <dbReference type="PROSITE" id="PS50110"/>
    </source>
</evidence>
<evidence type="ECO:0000259" key="6">
    <source>
        <dbReference type="PROSITE" id="PS51755"/>
    </source>
</evidence>
<dbReference type="EMBL" id="UINC01091764">
    <property type="protein sequence ID" value="SVC44779.1"/>
    <property type="molecule type" value="Genomic_DNA"/>
</dbReference>
<dbReference type="InterPro" id="IPR039420">
    <property type="entry name" value="WalR-like"/>
</dbReference>
<dbReference type="InterPro" id="IPR016032">
    <property type="entry name" value="Sig_transdc_resp-reg_C-effctor"/>
</dbReference>
<dbReference type="GO" id="GO:0000156">
    <property type="term" value="F:phosphorelay response regulator activity"/>
    <property type="evidence" value="ECO:0007669"/>
    <property type="project" value="TreeGrafter"/>
</dbReference>
<dbReference type="SUPFAM" id="SSF52172">
    <property type="entry name" value="CheY-like"/>
    <property type="match status" value="1"/>
</dbReference>
<dbReference type="GO" id="GO:0032993">
    <property type="term" value="C:protein-DNA complex"/>
    <property type="evidence" value="ECO:0007669"/>
    <property type="project" value="TreeGrafter"/>
</dbReference>
<dbReference type="Pfam" id="PF00486">
    <property type="entry name" value="Trans_reg_C"/>
    <property type="match status" value="1"/>
</dbReference>
<feature type="domain" description="OmpR/PhoB-type" evidence="6">
    <location>
        <begin position="86"/>
        <end position="175"/>
    </location>
</feature>
<dbReference type="Pfam" id="PF00072">
    <property type="entry name" value="Response_reg"/>
    <property type="match status" value="1"/>
</dbReference>
<dbReference type="GO" id="GO:0005829">
    <property type="term" value="C:cytosol"/>
    <property type="evidence" value="ECO:0007669"/>
    <property type="project" value="TreeGrafter"/>
</dbReference>
<dbReference type="AlphaFoldDB" id="A0A382M7C5"/>
<evidence type="ECO:0000256" key="1">
    <source>
        <dbReference type="ARBA" id="ARBA00022553"/>
    </source>
</evidence>
<gene>
    <name evidence="7" type="ORF">METZ01_LOCUS297633</name>
</gene>
<evidence type="ECO:0000313" key="7">
    <source>
        <dbReference type="EMBL" id="SVC44779.1"/>
    </source>
</evidence>
<dbReference type="InterPro" id="IPR036388">
    <property type="entry name" value="WH-like_DNA-bd_sf"/>
</dbReference>
<evidence type="ECO:0000256" key="4">
    <source>
        <dbReference type="ARBA" id="ARBA00023163"/>
    </source>
</evidence>
<dbReference type="InterPro" id="IPR011006">
    <property type="entry name" value="CheY-like_superfamily"/>
</dbReference>
<accession>A0A382M7C5</accession>
<dbReference type="CDD" id="cd00383">
    <property type="entry name" value="trans_reg_C"/>
    <property type="match status" value="1"/>
</dbReference>
<dbReference type="SUPFAM" id="SSF46894">
    <property type="entry name" value="C-terminal effector domain of the bipartite response regulators"/>
    <property type="match status" value="1"/>
</dbReference>
<proteinExistence type="predicted"/>
<evidence type="ECO:0008006" key="8">
    <source>
        <dbReference type="Google" id="ProtNLM"/>
    </source>
</evidence>
<keyword evidence="3" id="KW-0238">DNA-binding</keyword>
<feature type="domain" description="Response regulatory" evidence="5">
    <location>
        <begin position="1"/>
        <end position="76"/>
    </location>
</feature>
<dbReference type="PANTHER" id="PTHR48111">
    <property type="entry name" value="REGULATOR OF RPOS"/>
    <property type="match status" value="1"/>
</dbReference>
<keyword evidence="4" id="KW-0804">Transcription</keyword>
<dbReference type="GO" id="GO:0000976">
    <property type="term" value="F:transcription cis-regulatory region binding"/>
    <property type="evidence" value="ECO:0007669"/>
    <property type="project" value="TreeGrafter"/>
</dbReference>
<dbReference type="SMART" id="SM00862">
    <property type="entry name" value="Trans_reg_C"/>
    <property type="match status" value="1"/>
</dbReference>
<keyword evidence="1" id="KW-0597">Phosphoprotein</keyword>
<keyword evidence="2" id="KW-0805">Transcription regulation</keyword>